<evidence type="ECO:0000259" key="7">
    <source>
        <dbReference type="Pfam" id="PF00849"/>
    </source>
</evidence>
<evidence type="ECO:0000313" key="8">
    <source>
        <dbReference type="EMBL" id="HIU34557.1"/>
    </source>
</evidence>
<sequence length="286" mass="32003">MLEHVVPRGVPSMPLKRYISRAYPLISRSVLQEAFRRRDVKVNAKRCAPDILVCGGDTVTLYLPEQDFSLQTLFCDGRLLAVVKPQGLPVDVDQQGVGEDTLLRRIQAEHPGAQLLHRLDAATGGVLLAALDEDTLQRGLEAFQKRQMDKTYRAVVLGKFSQSEGVLRDYLLKDARAAQVRVVRRPMPGAKEIVTRYRVLDKVGPGQLVELSPVTGRTHQLRAHCAFYGHPLLGDDKYGNREANKSVRGLLLWCRSIEALPGALGEYEGKRFLALEPNWRALWTSD</sequence>
<dbReference type="Proteomes" id="UP000824072">
    <property type="component" value="Unassembled WGS sequence"/>
</dbReference>
<dbReference type="InterPro" id="IPR050188">
    <property type="entry name" value="RluA_PseudoU_synthase"/>
</dbReference>
<dbReference type="InterPro" id="IPR036986">
    <property type="entry name" value="S4_RNA-bd_sf"/>
</dbReference>
<proteinExistence type="inferred from homology"/>
<evidence type="ECO:0000313" key="9">
    <source>
        <dbReference type="Proteomes" id="UP000824072"/>
    </source>
</evidence>
<dbReference type="CDD" id="cd00165">
    <property type="entry name" value="S4"/>
    <property type="match status" value="1"/>
</dbReference>
<dbReference type="InterPro" id="IPR006145">
    <property type="entry name" value="PsdUridine_synth_RsuA/RluA"/>
</dbReference>
<feature type="domain" description="Pseudouridine synthase RsuA/RluA-like" evidence="7">
    <location>
        <begin position="79"/>
        <end position="226"/>
    </location>
</feature>
<dbReference type="AlphaFoldDB" id="A0A9D1LDC3"/>
<comment type="similarity">
    <text evidence="2">Belongs to the pseudouridine synthase RluA family.</text>
</comment>
<dbReference type="InterPro" id="IPR020103">
    <property type="entry name" value="PsdUridine_synth_cat_dom_sf"/>
</dbReference>
<evidence type="ECO:0000256" key="3">
    <source>
        <dbReference type="ARBA" id="ARBA00023235"/>
    </source>
</evidence>
<dbReference type="PANTHER" id="PTHR21600:SF87">
    <property type="entry name" value="RNA PSEUDOURIDYLATE SYNTHASE DOMAIN-CONTAINING PROTEIN 1"/>
    <property type="match status" value="1"/>
</dbReference>
<evidence type="ECO:0000256" key="5">
    <source>
        <dbReference type="ARBA" id="ARBA00033164"/>
    </source>
</evidence>
<dbReference type="Pfam" id="PF00849">
    <property type="entry name" value="PseudoU_synth_2"/>
    <property type="match status" value="1"/>
</dbReference>
<dbReference type="GO" id="GO:0003723">
    <property type="term" value="F:RNA binding"/>
    <property type="evidence" value="ECO:0007669"/>
    <property type="project" value="UniProtKB-KW"/>
</dbReference>
<organism evidence="8 9">
    <name type="scientific">Candidatus Pullichristensenella excrementigallinarum</name>
    <dbReference type="NCBI Taxonomy" id="2840907"/>
    <lineage>
        <taxon>Bacteria</taxon>
        <taxon>Bacillati</taxon>
        <taxon>Bacillota</taxon>
        <taxon>Clostridia</taxon>
        <taxon>Candidatus Pullichristensenella</taxon>
    </lineage>
</organism>
<dbReference type="PROSITE" id="PS50889">
    <property type="entry name" value="S4"/>
    <property type="match status" value="1"/>
</dbReference>
<comment type="catalytic activity">
    <reaction evidence="1">
        <text>a uridine in RNA = a pseudouridine in RNA</text>
        <dbReference type="Rhea" id="RHEA:48348"/>
        <dbReference type="Rhea" id="RHEA-COMP:12068"/>
        <dbReference type="Rhea" id="RHEA-COMP:12069"/>
        <dbReference type="ChEBI" id="CHEBI:65314"/>
        <dbReference type="ChEBI" id="CHEBI:65315"/>
    </reaction>
</comment>
<dbReference type="GO" id="GO:0009982">
    <property type="term" value="F:pseudouridine synthase activity"/>
    <property type="evidence" value="ECO:0007669"/>
    <property type="project" value="InterPro"/>
</dbReference>
<dbReference type="PANTHER" id="PTHR21600">
    <property type="entry name" value="MITOCHONDRIAL RNA PSEUDOURIDINE SYNTHASE"/>
    <property type="match status" value="1"/>
</dbReference>
<dbReference type="GO" id="GO:0140098">
    <property type="term" value="F:catalytic activity, acting on RNA"/>
    <property type="evidence" value="ECO:0007669"/>
    <property type="project" value="UniProtKB-ARBA"/>
</dbReference>
<dbReference type="CDD" id="cd02869">
    <property type="entry name" value="PseudoU_synth_RluA_like"/>
    <property type="match status" value="1"/>
</dbReference>
<dbReference type="EMBL" id="DVMU01000186">
    <property type="protein sequence ID" value="HIU34557.1"/>
    <property type="molecule type" value="Genomic_DNA"/>
</dbReference>
<dbReference type="SUPFAM" id="SSF55120">
    <property type="entry name" value="Pseudouridine synthase"/>
    <property type="match status" value="1"/>
</dbReference>
<gene>
    <name evidence="8" type="ORF">IAB02_08340</name>
</gene>
<comment type="caution">
    <text evidence="8">The sequence shown here is derived from an EMBL/GenBank/DDBJ whole genome shotgun (WGS) entry which is preliminary data.</text>
</comment>
<keyword evidence="3" id="KW-0413">Isomerase</keyword>
<reference evidence="8" key="2">
    <citation type="journal article" date="2021" name="PeerJ">
        <title>Extensive microbial diversity within the chicken gut microbiome revealed by metagenomics and culture.</title>
        <authorList>
            <person name="Gilroy R."/>
            <person name="Ravi A."/>
            <person name="Getino M."/>
            <person name="Pursley I."/>
            <person name="Horton D.L."/>
            <person name="Alikhan N.F."/>
            <person name="Baker D."/>
            <person name="Gharbi K."/>
            <person name="Hall N."/>
            <person name="Watson M."/>
            <person name="Adriaenssens E.M."/>
            <person name="Foster-Nyarko E."/>
            <person name="Jarju S."/>
            <person name="Secka A."/>
            <person name="Antonio M."/>
            <person name="Oren A."/>
            <person name="Chaudhuri R.R."/>
            <person name="La Ragione R."/>
            <person name="Hildebrand F."/>
            <person name="Pallen M.J."/>
        </authorList>
    </citation>
    <scope>NUCLEOTIDE SEQUENCE</scope>
    <source>
        <strain evidence="8">ChiHcec3-11533</strain>
    </source>
</reference>
<dbReference type="GO" id="GO:0000455">
    <property type="term" value="P:enzyme-directed rRNA pseudouridine synthesis"/>
    <property type="evidence" value="ECO:0007669"/>
    <property type="project" value="TreeGrafter"/>
</dbReference>
<dbReference type="Gene3D" id="3.10.290.10">
    <property type="entry name" value="RNA-binding S4 domain"/>
    <property type="match status" value="1"/>
</dbReference>
<keyword evidence="6" id="KW-0694">RNA-binding</keyword>
<dbReference type="Gene3D" id="3.30.2350.10">
    <property type="entry name" value="Pseudouridine synthase"/>
    <property type="match status" value="1"/>
</dbReference>
<evidence type="ECO:0000256" key="2">
    <source>
        <dbReference type="ARBA" id="ARBA00010876"/>
    </source>
</evidence>
<evidence type="ECO:0000256" key="4">
    <source>
        <dbReference type="ARBA" id="ARBA00031870"/>
    </source>
</evidence>
<reference evidence="8" key="1">
    <citation type="submission" date="2020-10" db="EMBL/GenBank/DDBJ databases">
        <authorList>
            <person name="Gilroy R."/>
        </authorList>
    </citation>
    <scope>NUCLEOTIDE SEQUENCE</scope>
    <source>
        <strain evidence="8">ChiHcec3-11533</strain>
    </source>
</reference>
<protein>
    <recommendedName>
        <fullName evidence="4">RNA pseudouridylate synthase</fullName>
    </recommendedName>
    <alternativeName>
        <fullName evidence="5">RNA-uridine isomerase</fullName>
    </alternativeName>
</protein>
<accession>A0A9D1LDC3</accession>
<evidence type="ECO:0000256" key="6">
    <source>
        <dbReference type="PROSITE-ProRule" id="PRU00182"/>
    </source>
</evidence>
<evidence type="ECO:0000256" key="1">
    <source>
        <dbReference type="ARBA" id="ARBA00000073"/>
    </source>
</evidence>
<name>A0A9D1LDC3_9FIRM</name>